<dbReference type="PANTHER" id="PTHR12277:SF72">
    <property type="entry name" value="BAT5L PROTEIN"/>
    <property type="match status" value="1"/>
</dbReference>
<dbReference type="Pfam" id="PF22990">
    <property type="entry name" value="ABHD16_N"/>
    <property type="match status" value="1"/>
</dbReference>
<evidence type="ECO:0000259" key="3">
    <source>
        <dbReference type="Pfam" id="PF22990"/>
    </source>
</evidence>
<dbReference type="InterPro" id="IPR029058">
    <property type="entry name" value="AB_hydrolase_fold"/>
</dbReference>
<dbReference type="SUPFAM" id="SSF53474">
    <property type="entry name" value="alpha/beta-Hydrolases"/>
    <property type="match status" value="1"/>
</dbReference>
<evidence type="ECO:0000256" key="1">
    <source>
        <dbReference type="SAM" id="Phobius"/>
    </source>
</evidence>
<accession>A0ABD0YJU5</accession>
<feature type="domain" description="Phosphatidylserine Lipase ABHD16 N-terminal" evidence="3">
    <location>
        <begin position="2"/>
        <end position="72"/>
    </location>
</feature>
<sequence>MLARKGYFTMGGMLSLVKFSIGLSVLVGASYCIRSYGRSHNQKYRIFLNSLEKLKGQSNIETRKEIKNYDFEFSWWPIDYEFNEDTVKANRYKQIAKHSWSKLVQSPCSIISYVVLHTFGIRLIYPGSIRALSFMMGSALNQGRSKLIETDNGERFKLKTSDGNYLDTMFIDKRLNSSIGKTLVICTEGNAGFYEYGIMVTPLEAGYSVLGWNHPGFAGSTGMPYPDQEQNGIDTVMQFAINKLGFLPDNIILFGWSIGGYATTWAAMNYPEVKAVILDATFDDLLPLAIPRMPAVLEPIVKLTIRQYANLDVARQLVHYPGPILLVRRANDEIICLEPNDLSTNRGNNLLVKLLRQRFPNLMVCMDAENALLRYLGASGRQQSTYTIVNILIKPNFESNIFEILFV</sequence>
<organism evidence="4 5">
    <name type="scientific">Ranatra chinensis</name>
    <dbReference type="NCBI Taxonomy" id="642074"/>
    <lineage>
        <taxon>Eukaryota</taxon>
        <taxon>Metazoa</taxon>
        <taxon>Ecdysozoa</taxon>
        <taxon>Arthropoda</taxon>
        <taxon>Hexapoda</taxon>
        <taxon>Insecta</taxon>
        <taxon>Pterygota</taxon>
        <taxon>Neoptera</taxon>
        <taxon>Paraneoptera</taxon>
        <taxon>Hemiptera</taxon>
        <taxon>Heteroptera</taxon>
        <taxon>Panheteroptera</taxon>
        <taxon>Nepomorpha</taxon>
        <taxon>Nepidae</taxon>
        <taxon>Ranatrinae</taxon>
        <taxon>Ranatra</taxon>
    </lineage>
</organism>
<gene>
    <name evidence="4" type="ORF">AAG570_012075</name>
</gene>
<name>A0ABD0YJU5_9HEMI</name>
<dbReference type="EMBL" id="JBFDAA010000007">
    <property type="protein sequence ID" value="KAL1130834.1"/>
    <property type="molecule type" value="Genomic_DNA"/>
</dbReference>
<dbReference type="Proteomes" id="UP001558652">
    <property type="component" value="Unassembled WGS sequence"/>
</dbReference>
<keyword evidence="1" id="KW-0472">Membrane</keyword>
<dbReference type="AlphaFoldDB" id="A0ABD0YJU5"/>
<dbReference type="InterPro" id="IPR054518">
    <property type="entry name" value="ABHD16_N"/>
</dbReference>
<dbReference type="Pfam" id="PF00561">
    <property type="entry name" value="Abhydrolase_1"/>
    <property type="match status" value="1"/>
</dbReference>
<evidence type="ECO:0000313" key="4">
    <source>
        <dbReference type="EMBL" id="KAL1130834.1"/>
    </source>
</evidence>
<protein>
    <recommendedName>
        <fullName evidence="6">AB hydrolase-1 domain-containing protein</fullName>
    </recommendedName>
</protein>
<comment type="caution">
    <text evidence="4">The sequence shown here is derived from an EMBL/GenBank/DDBJ whole genome shotgun (WGS) entry which is preliminary data.</text>
</comment>
<feature type="transmembrane region" description="Helical" evidence="1">
    <location>
        <begin position="12"/>
        <end position="33"/>
    </location>
</feature>
<keyword evidence="5" id="KW-1185">Reference proteome</keyword>
<evidence type="ECO:0000259" key="2">
    <source>
        <dbReference type="Pfam" id="PF00561"/>
    </source>
</evidence>
<keyword evidence="1" id="KW-0812">Transmembrane</keyword>
<dbReference type="InterPro" id="IPR000073">
    <property type="entry name" value="AB_hydrolase_1"/>
</dbReference>
<evidence type="ECO:0000313" key="5">
    <source>
        <dbReference type="Proteomes" id="UP001558652"/>
    </source>
</evidence>
<reference evidence="4 5" key="1">
    <citation type="submission" date="2024-07" db="EMBL/GenBank/DDBJ databases">
        <title>Chromosome-level genome assembly of the water stick insect Ranatra chinensis (Heteroptera: Nepidae).</title>
        <authorList>
            <person name="Liu X."/>
        </authorList>
    </citation>
    <scope>NUCLEOTIDE SEQUENCE [LARGE SCALE GENOMIC DNA]</scope>
    <source>
        <strain evidence="4">Cailab_2021Rc</strain>
        <tissue evidence="4">Muscle</tissue>
    </source>
</reference>
<keyword evidence="1" id="KW-1133">Transmembrane helix</keyword>
<feature type="domain" description="AB hydrolase-1" evidence="2">
    <location>
        <begin position="184"/>
        <end position="330"/>
    </location>
</feature>
<dbReference type="Gene3D" id="3.40.50.1820">
    <property type="entry name" value="alpha/beta hydrolase"/>
    <property type="match status" value="1"/>
</dbReference>
<dbReference type="PANTHER" id="PTHR12277">
    <property type="entry name" value="ALPHA/BETA HYDROLASE DOMAIN-CONTAINING PROTEIN"/>
    <property type="match status" value="1"/>
</dbReference>
<proteinExistence type="predicted"/>
<evidence type="ECO:0008006" key="6">
    <source>
        <dbReference type="Google" id="ProtNLM"/>
    </source>
</evidence>